<feature type="compositionally biased region" description="Pro residues" evidence="1">
    <location>
        <begin position="27"/>
        <end position="49"/>
    </location>
</feature>
<name>A0ABU3YCP7_9SPHN</name>
<feature type="signal peptide" evidence="2">
    <location>
        <begin position="1"/>
        <end position="23"/>
    </location>
</feature>
<accession>A0ABU3YCP7</accession>
<feature type="region of interest" description="Disordered" evidence="1">
    <location>
        <begin position="27"/>
        <end position="53"/>
    </location>
</feature>
<evidence type="ECO:0008006" key="5">
    <source>
        <dbReference type="Google" id="ProtNLM"/>
    </source>
</evidence>
<keyword evidence="4" id="KW-1185">Reference proteome</keyword>
<evidence type="ECO:0000256" key="2">
    <source>
        <dbReference type="SAM" id="SignalP"/>
    </source>
</evidence>
<dbReference type="RefSeq" id="WP_317228327.1">
    <property type="nucleotide sequence ID" value="NZ_JAWJEJ010000002.1"/>
</dbReference>
<organism evidence="3 4">
    <name type="scientific">Sphingomonas agrestis</name>
    <dbReference type="NCBI Taxonomy" id="3080540"/>
    <lineage>
        <taxon>Bacteria</taxon>
        <taxon>Pseudomonadati</taxon>
        <taxon>Pseudomonadota</taxon>
        <taxon>Alphaproteobacteria</taxon>
        <taxon>Sphingomonadales</taxon>
        <taxon>Sphingomonadaceae</taxon>
        <taxon>Sphingomonas</taxon>
    </lineage>
</organism>
<protein>
    <recommendedName>
        <fullName evidence="5">Lipoprotein</fullName>
    </recommendedName>
</protein>
<evidence type="ECO:0000313" key="3">
    <source>
        <dbReference type="EMBL" id="MDV3459171.1"/>
    </source>
</evidence>
<gene>
    <name evidence="3" type="ORF">RZN05_19395</name>
</gene>
<keyword evidence="2" id="KW-0732">Signal</keyword>
<reference evidence="3 4" key="1">
    <citation type="submission" date="2023-10" db="EMBL/GenBank/DDBJ databases">
        <title>Sphingomonas sp. HF-S4 16S ribosomal RNA gene Genome sequencing and assembly.</title>
        <authorList>
            <person name="Lee H."/>
        </authorList>
    </citation>
    <scope>NUCLEOTIDE SEQUENCE [LARGE SCALE GENOMIC DNA]</scope>
    <source>
        <strain evidence="3 4">HF-S4</strain>
    </source>
</reference>
<sequence length="177" mass="18154">MRRIVFASVSATALLLAGCVAPSQPPVRPAPPVAVPTPAPTPAPAPPPASADWRDWPYSPGTWSYRADATGGVASFGLAGQPAELSLRCDQARGRIVLSRRSAGGAPSLTIRTTSVARTLTAAPAAGTLAADLGARDTLIDALGYSRGRFVVEGGAMPTLVVPSWAEILRVAEDCRG</sequence>
<feature type="chain" id="PRO_5046000602" description="Lipoprotein" evidence="2">
    <location>
        <begin position="24"/>
        <end position="177"/>
    </location>
</feature>
<proteinExistence type="predicted"/>
<evidence type="ECO:0000256" key="1">
    <source>
        <dbReference type="SAM" id="MobiDB-lite"/>
    </source>
</evidence>
<dbReference type="Proteomes" id="UP001273531">
    <property type="component" value="Unassembled WGS sequence"/>
</dbReference>
<dbReference type="PROSITE" id="PS51257">
    <property type="entry name" value="PROKAR_LIPOPROTEIN"/>
    <property type="match status" value="1"/>
</dbReference>
<evidence type="ECO:0000313" key="4">
    <source>
        <dbReference type="Proteomes" id="UP001273531"/>
    </source>
</evidence>
<dbReference type="EMBL" id="JAWJEJ010000002">
    <property type="protein sequence ID" value="MDV3459171.1"/>
    <property type="molecule type" value="Genomic_DNA"/>
</dbReference>
<comment type="caution">
    <text evidence="3">The sequence shown here is derived from an EMBL/GenBank/DDBJ whole genome shotgun (WGS) entry which is preliminary data.</text>
</comment>